<comment type="subcellular location">
    <subcellularLocation>
        <location evidence="1">Endomembrane system</location>
        <topology evidence="1">Peripheral membrane protein</topology>
    </subcellularLocation>
</comment>
<dbReference type="GO" id="GO:0016747">
    <property type="term" value="F:acyltransferase activity, transferring groups other than amino-acyl groups"/>
    <property type="evidence" value="ECO:0007669"/>
    <property type="project" value="InterPro"/>
</dbReference>
<accession>A0A9W9WIC7</accession>
<dbReference type="Pfam" id="PF03033">
    <property type="entry name" value="Glyco_transf_28"/>
    <property type="match status" value="1"/>
</dbReference>
<dbReference type="GO" id="GO:0004672">
    <property type="term" value="F:protein kinase activity"/>
    <property type="evidence" value="ECO:0007669"/>
    <property type="project" value="InterPro"/>
</dbReference>
<dbReference type="Pfam" id="PF13508">
    <property type="entry name" value="Acetyltransf_7"/>
    <property type="match status" value="1"/>
</dbReference>
<dbReference type="Gene3D" id="3.40.630.30">
    <property type="match status" value="1"/>
</dbReference>
<dbReference type="InterPro" id="IPR011009">
    <property type="entry name" value="Kinase-like_dom_sf"/>
</dbReference>
<protein>
    <recommendedName>
        <fullName evidence="6">N-acetyltransferase domain-containing protein</fullName>
    </recommendedName>
</protein>
<evidence type="ECO:0000256" key="3">
    <source>
        <dbReference type="ARBA" id="ARBA00023098"/>
    </source>
</evidence>
<name>A0A9W9WIC7_9EURO</name>
<dbReference type="SMART" id="SM00220">
    <property type="entry name" value="S_TKc"/>
    <property type="match status" value="1"/>
</dbReference>
<dbReference type="SUPFAM" id="SSF55729">
    <property type="entry name" value="Acyl-CoA N-acyltransferases (Nat)"/>
    <property type="match status" value="1"/>
</dbReference>
<dbReference type="PROSITE" id="PS51186">
    <property type="entry name" value="GNAT"/>
    <property type="match status" value="1"/>
</dbReference>
<evidence type="ECO:0000259" key="6">
    <source>
        <dbReference type="PROSITE" id="PS51186"/>
    </source>
</evidence>
<keyword evidence="2" id="KW-0808">Transferase</keyword>
<dbReference type="Pfam" id="PF06722">
    <property type="entry name" value="EryCIII-like_C"/>
    <property type="match status" value="1"/>
</dbReference>
<dbReference type="GO" id="GO:0012505">
    <property type="term" value="C:endomembrane system"/>
    <property type="evidence" value="ECO:0007669"/>
    <property type="project" value="UniProtKB-SubCell"/>
</dbReference>
<keyword evidence="4" id="KW-0547">Nucleotide-binding</keyword>
<dbReference type="InterPro" id="IPR000182">
    <property type="entry name" value="GNAT_dom"/>
</dbReference>
<evidence type="ECO:0000256" key="4">
    <source>
        <dbReference type="PROSITE-ProRule" id="PRU10141"/>
    </source>
</evidence>
<feature type="binding site" evidence="4">
    <location>
        <position position="276"/>
    </location>
    <ligand>
        <name>ATP</name>
        <dbReference type="ChEBI" id="CHEBI:30616"/>
    </ligand>
</feature>
<evidence type="ECO:0000313" key="8">
    <source>
        <dbReference type="Proteomes" id="UP001147760"/>
    </source>
</evidence>
<dbReference type="FunFam" id="3.40.50.2000:FF:000100">
    <property type="entry name" value="Glycosyltransferase family 1 protein"/>
    <property type="match status" value="1"/>
</dbReference>
<dbReference type="PROSITE" id="PS00107">
    <property type="entry name" value="PROTEIN_KINASE_ATP"/>
    <property type="match status" value="1"/>
</dbReference>
<keyword evidence="3" id="KW-0443">Lipid metabolism</keyword>
<dbReference type="GO" id="GO:0005975">
    <property type="term" value="P:carbohydrate metabolic process"/>
    <property type="evidence" value="ECO:0007669"/>
    <property type="project" value="InterPro"/>
</dbReference>
<dbReference type="SUPFAM" id="SSF56112">
    <property type="entry name" value="Protein kinase-like (PK-like)"/>
    <property type="match status" value="1"/>
</dbReference>
<dbReference type="InterPro" id="IPR050426">
    <property type="entry name" value="Glycosyltransferase_28"/>
</dbReference>
<dbReference type="FunFam" id="3.40.50.2000:FF:000009">
    <property type="entry name" value="Sterol 3-beta-glucosyltransferase UGT80A2"/>
    <property type="match status" value="1"/>
</dbReference>
<dbReference type="CDD" id="cd04301">
    <property type="entry name" value="NAT_SF"/>
    <property type="match status" value="1"/>
</dbReference>
<organism evidence="7 8">
    <name type="scientific">Penicillium desertorum</name>
    <dbReference type="NCBI Taxonomy" id="1303715"/>
    <lineage>
        <taxon>Eukaryota</taxon>
        <taxon>Fungi</taxon>
        <taxon>Dikarya</taxon>
        <taxon>Ascomycota</taxon>
        <taxon>Pezizomycotina</taxon>
        <taxon>Eurotiomycetes</taxon>
        <taxon>Eurotiomycetidae</taxon>
        <taxon>Eurotiales</taxon>
        <taxon>Aspergillaceae</taxon>
        <taxon>Penicillium</taxon>
    </lineage>
</organism>
<keyword evidence="8" id="KW-1185">Reference proteome</keyword>
<dbReference type="Proteomes" id="UP001147760">
    <property type="component" value="Unassembled WGS sequence"/>
</dbReference>
<comment type="caution">
    <text evidence="7">The sequence shown here is derived from an EMBL/GenBank/DDBJ whole genome shotgun (WGS) entry which is preliminary data.</text>
</comment>
<dbReference type="InterPro" id="IPR000719">
    <property type="entry name" value="Prot_kinase_dom"/>
</dbReference>
<dbReference type="CDD" id="cd03784">
    <property type="entry name" value="GT1_Gtf-like"/>
    <property type="match status" value="1"/>
</dbReference>
<dbReference type="OrthoDB" id="5835829at2759"/>
<sequence>MSLEIYPARPTDARELTKVFYGSFHSDLDTAMFPNTPDVTEWWEEYFTMSITRSIAGETHDVFLKVAEGSEDGGIVAFAKWKLPVPAADRRRNEEQIVWPPSSDKDLCDRFFSGMGARHEKWMGDRPHYYLDMLGVHDSYQGKGLGSKLLKWGLARADAEGLEVYLSASPAGKPLYEKNGFQVVDTFSPFPGYVQSSFTSTAILRCKDDAENHPFEYNWIDGAENLEKYKPQGYHPIMIGDVLHDRYRIVDKLGFGGYSTVWLAQDRTKEEYVAVKVGIANSLSLEMKSLRALSAPSVHPGHDAIPSPLDEFELFISLDVARALVGGLTMAISHMHLCKYVHGDIHLRNILVKLPSSFNHLSVEQFYEEYGEPETVAITRRDERPLPPNVPPEAVIPLYLGMDADDFKLHDAHVLLTDFGESHCPSSETRRGEDCHTPLAARPPEARFEPQAPLSYLADIKVKMGEVEIQKGASCDARTNIGPLVGIHQSQSAEGLPRFLTPTFFIKFENMGASTHLGIGEEQVEGSAPPPYSFVEDGGLVAESGNVQGDGRIDVNLESKIARTLAKIIDLQQEDIHNPPPDYIDPTKQATSCEFDLSIVIQIVGSRGDVQPFIALGNALQKHGHRVRIATHDVFADFVHESGLEFFPIGGDPAELMAFMVKNPGLIPQIKTLRAGEVQRKQAMVATMLDGCWRSCIQDDPVTKQPFVADAIIANPPSFAHVHCAQALGIPVHLIFTMPWSSTKAFPHPLANLNPSSMDPRTANWVSYGVVEWLTWQGLGDVINRWRVSIDLEPVPATEGPSLTETLKIPYTYCWSPALVPKPRDWPGHIDVCGFFFRDPPSYSPPSELREFLQAGPPPVYIGFGSIVVDDPQKLIDIVVIAVVRAGVRAIISKGWSGLVGSQNPNIYYIDDCPHEWLFQHVAAVVHHGGAGTTACGLKNGRPTAIVPFFGDQPFWGNMVARAGAGPKPIPFSSLNFQTLTAAIQFCLTPEATEAALWKYKKGKTNVNLSNAAVQILIEHQKIDEKRLQFHLVNPIIIEHRRWDPITGMLAAATKTGSSMLGSTADMIYNPYKEYKRGRSPNTSARALQASALPRSPPSREPSSTRISAADGANSHNCRTPSVGPGPEIGPDETRNGLLVAGSMLGATMKGFGKFTGSYFKGVIVDIPHATAEGFRQVPRLYGEEPKDYGGVQDWKSGAIVGGRNFVDGMTDGFTGLFTQPVNGAKEEGALGAVKGFAKGTIGLATKVPSAGLGLVAYPFQGITKSIEAAFRTQSRKAIASARLKDGYYEARRMQMTDEERREILHSFDRFFYSSDT</sequence>
<dbReference type="InterPro" id="IPR002213">
    <property type="entry name" value="UDP_glucos_trans"/>
</dbReference>
<dbReference type="EMBL" id="JAPWDO010000007">
    <property type="protein sequence ID" value="KAJ5462408.1"/>
    <property type="molecule type" value="Genomic_DNA"/>
</dbReference>
<dbReference type="InterPro" id="IPR010610">
    <property type="entry name" value="EryCIII-like_C"/>
</dbReference>
<dbReference type="InterPro" id="IPR017441">
    <property type="entry name" value="Protein_kinase_ATP_BS"/>
</dbReference>
<gene>
    <name evidence="7" type="ORF">N7530_010613</name>
</gene>
<dbReference type="GO" id="GO:0016906">
    <property type="term" value="F:sterol 3-beta-glucosyltransferase activity"/>
    <property type="evidence" value="ECO:0007669"/>
    <property type="project" value="UniProtKB-ARBA"/>
</dbReference>
<dbReference type="GO" id="GO:0005524">
    <property type="term" value="F:ATP binding"/>
    <property type="evidence" value="ECO:0007669"/>
    <property type="project" value="UniProtKB-UniRule"/>
</dbReference>
<feature type="region of interest" description="Disordered" evidence="5">
    <location>
        <begin position="1077"/>
        <end position="1135"/>
    </location>
</feature>
<evidence type="ECO:0000313" key="7">
    <source>
        <dbReference type="EMBL" id="KAJ5462408.1"/>
    </source>
</evidence>
<dbReference type="InterPro" id="IPR016181">
    <property type="entry name" value="Acyl_CoA_acyltransferase"/>
</dbReference>
<dbReference type="Gene3D" id="3.30.200.20">
    <property type="entry name" value="Phosphorylase Kinase, domain 1"/>
    <property type="match status" value="1"/>
</dbReference>
<dbReference type="Gene3D" id="1.10.510.10">
    <property type="entry name" value="Transferase(Phosphotransferase) domain 1"/>
    <property type="match status" value="1"/>
</dbReference>
<dbReference type="PANTHER" id="PTHR48050">
    <property type="entry name" value="STEROL 3-BETA-GLUCOSYLTRANSFERASE"/>
    <property type="match status" value="1"/>
</dbReference>
<feature type="domain" description="N-acetyltransferase" evidence="6">
    <location>
        <begin position="26"/>
        <end position="209"/>
    </location>
</feature>
<keyword evidence="4" id="KW-0067">ATP-binding</keyword>
<evidence type="ECO:0000256" key="5">
    <source>
        <dbReference type="SAM" id="MobiDB-lite"/>
    </source>
</evidence>
<dbReference type="InterPro" id="IPR004276">
    <property type="entry name" value="GlycoTrans_28_N"/>
</dbReference>
<evidence type="ECO:0000256" key="1">
    <source>
        <dbReference type="ARBA" id="ARBA00004184"/>
    </source>
</evidence>
<proteinExistence type="predicted"/>
<dbReference type="PANTHER" id="PTHR48050:SF27">
    <property type="entry name" value="GLUCOSYLTRANSFERASE, PUTATIVE (AFU_ORTHOLOGUE AFUA_7G04880)-RELATED"/>
    <property type="match status" value="1"/>
</dbReference>
<evidence type="ECO:0000256" key="2">
    <source>
        <dbReference type="ARBA" id="ARBA00022679"/>
    </source>
</evidence>
<reference evidence="7" key="2">
    <citation type="journal article" date="2023" name="IMA Fungus">
        <title>Comparative genomic study of the Penicillium genus elucidates a diverse pangenome and 15 lateral gene transfer events.</title>
        <authorList>
            <person name="Petersen C."/>
            <person name="Sorensen T."/>
            <person name="Nielsen M.R."/>
            <person name="Sondergaard T.E."/>
            <person name="Sorensen J.L."/>
            <person name="Fitzpatrick D.A."/>
            <person name="Frisvad J.C."/>
            <person name="Nielsen K.L."/>
        </authorList>
    </citation>
    <scope>NUCLEOTIDE SEQUENCE</scope>
    <source>
        <strain evidence="7">IBT 17660</strain>
    </source>
</reference>
<dbReference type="Gene3D" id="3.40.50.2000">
    <property type="entry name" value="Glycogen Phosphorylase B"/>
    <property type="match status" value="2"/>
</dbReference>
<dbReference type="GO" id="GO:0006629">
    <property type="term" value="P:lipid metabolic process"/>
    <property type="evidence" value="ECO:0007669"/>
    <property type="project" value="UniProtKB-KW"/>
</dbReference>
<reference evidence="7" key="1">
    <citation type="submission" date="2022-12" db="EMBL/GenBank/DDBJ databases">
        <authorList>
            <person name="Petersen C."/>
        </authorList>
    </citation>
    <scope>NUCLEOTIDE SEQUENCE</scope>
    <source>
        <strain evidence="7">IBT 17660</strain>
    </source>
</reference>
<dbReference type="SUPFAM" id="SSF53756">
    <property type="entry name" value="UDP-Glycosyltransferase/glycogen phosphorylase"/>
    <property type="match status" value="1"/>
</dbReference>